<evidence type="ECO:0000256" key="6">
    <source>
        <dbReference type="ARBA" id="ARBA00023136"/>
    </source>
</evidence>
<dbReference type="Pfam" id="PF12796">
    <property type="entry name" value="Ank_2"/>
    <property type="match status" value="2"/>
</dbReference>
<evidence type="ECO:0000256" key="1">
    <source>
        <dbReference type="ARBA" id="ARBA00004141"/>
    </source>
</evidence>
<comment type="caution">
    <text evidence="10">The sequence shown here is derived from an EMBL/GenBank/DDBJ whole genome shotgun (WGS) entry which is preliminary data.</text>
</comment>
<dbReference type="Pfam" id="PF00023">
    <property type="entry name" value="Ank"/>
    <property type="match status" value="1"/>
</dbReference>
<evidence type="ECO:0000313" key="10">
    <source>
        <dbReference type="EMBL" id="KAK5837511.1"/>
    </source>
</evidence>
<dbReference type="InterPro" id="IPR026961">
    <property type="entry name" value="PGG_dom"/>
</dbReference>
<keyword evidence="4 8" id="KW-1133">Transmembrane helix</keyword>
<accession>A0ABR0QE85</accession>
<feature type="domain" description="PGG" evidence="9">
    <location>
        <begin position="430"/>
        <end position="544"/>
    </location>
</feature>
<feature type="repeat" description="ANK" evidence="7">
    <location>
        <begin position="149"/>
        <end position="171"/>
    </location>
</feature>
<keyword evidence="11" id="KW-1185">Reference proteome</keyword>
<sequence length="590" mass="65915">MEDIGEPEKLVESITYMDAPLFKAAAEGKIEEFDNCQGLDLESLKTPNYDNVLHVNLANRVHTASAWSFKSRSRRSNRSDFVKKILGKCPLLLLQTNRKGQTPLHIAARYGCSTTVKLLIKSRADGDIENLGMDELKAVREMLRLKDEESNTALHVAARYGHVGVVQALLELEDPDFPYSVNKNHETPLYLAAEGGYGRSVTILLDKWKSTVHGGPHGRTALHAAVMSGDVETTKIILKEKGDLTKETDENGHTPLHYAAHLGHNSIVEKLLKWDVSAAYIGDRKWEMTPLLMAAWQGYVRTVTKILFHCPACCGKVDKRGWNLLHFLAFRDHPLELILSFITTVDAKHKYGSIKNLMDWKDAFGITPQQVYDAYQGEASCKSKNDRRKLEQIVELVKNTVVNEEVAEKAVDPVFWPTVIGDDLEKRLTLEKERDTQLVVAALVATVTFAAAITVPGGFKGEKELDQGTPFLIHNAAFKAFIVTDAMAFGFSVHVLLIHFGMLHHFRSHPREKYLPFNIQSASVFLGYAMYAMMIAFCTATYAVLKPSHGLAITSCFFGVGSFFFYSLKGCFDGLFEGISDVLSKKELLR</sequence>
<dbReference type="Proteomes" id="UP001358586">
    <property type="component" value="Chromosome 4"/>
</dbReference>
<evidence type="ECO:0000256" key="4">
    <source>
        <dbReference type="ARBA" id="ARBA00022989"/>
    </source>
</evidence>
<dbReference type="Pfam" id="PF13962">
    <property type="entry name" value="PGG"/>
    <property type="match status" value="1"/>
</dbReference>
<evidence type="ECO:0000256" key="7">
    <source>
        <dbReference type="PROSITE-ProRule" id="PRU00023"/>
    </source>
</evidence>
<keyword evidence="5 7" id="KW-0040">ANK repeat</keyword>
<feature type="repeat" description="ANK" evidence="7">
    <location>
        <begin position="217"/>
        <end position="249"/>
    </location>
</feature>
<dbReference type="InterPro" id="IPR036770">
    <property type="entry name" value="Ankyrin_rpt-contain_sf"/>
</dbReference>
<dbReference type="PANTHER" id="PTHR24186">
    <property type="entry name" value="PROTEIN PHOSPHATASE 1 REGULATORY SUBUNIT"/>
    <property type="match status" value="1"/>
</dbReference>
<dbReference type="Gene3D" id="1.25.40.20">
    <property type="entry name" value="Ankyrin repeat-containing domain"/>
    <property type="match status" value="3"/>
</dbReference>
<organism evidence="10 11">
    <name type="scientific">Gossypium arboreum</name>
    <name type="common">Tree cotton</name>
    <name type="synonym">Gossypium nanking</name>
    <dbReference type="NCBI Taxonomy" id="29729"/>
    <lineage>
        <taxon>Eukaryota</taxon>
        <taxon>Viridiplantae</taxon>
        <taxon>Streptophyta</taxon>
        <taxon>Embryophyta</taxon>
        <taxon>Tracheophyta</taxon>
        <taxon>Spermatophyta</taxon>
        <taxon>Magnoliopsida</taxon>
        <taxon>eudicotyledons</taxon>
        <taxon>Gunneridae</taxon>
        <taxon>Pentapetalae</taxon>
        <taxon>rosids</taxon>
        <taxon>malvids</taxon>
        <taxon>Malvales</taxon>
        <taxon>Malvaceae</taxon>
        <taxon>Malvoideae</taxon>
        <taxon>Gossypium</taxon>
    </lineage>
</organism>
<evidence type="ECO:0000313" key="11">
    <source>
        <dbReference type="Proteomes" id="UP001358586"/>
    </source>
</evidence>
<evidence type="ECO:0000256" key="2">
    <source>
        <dbReference type="ARBA" id="ARBA00022692"/>
    </source>
</evidence>
<keyword evidence="6 8" id="KW-0472">Membrane</keyword>
<feature type="transmembrane region" description="Helical" evidence="8">
    <location>
        <begin position="476"/>
        <end position="503"/>
    </location>
</feature>
<dbReference type="EMBL" id="JARKNE010000004">
    <property type="protein sequence ID" value="KAK5837511.1"/>
    <property type="molecule type" value="Genomic_DNA"/>
</dbReference>
<evidence type="ECO:0000256" key="5">
    <source>
        <dbReference type="ARBA" id="ARBA00023043"/>
    </source>
</evidence>
<dbReference type="PROSITE" id="PS50088">
    <property type="entry name" value="ANK_REPEAT"/>
    <property type="match status" value="4"/>
</dbReference>
<comment type="subcellular location">
    <subcellularLocation>
        <location evidence="1">Membrane</location>
        <topology evidence="1">Multi-pass membrane protein</topology>
    </subcellularLocation>
</comment>
<feature type="transmembrane region" description="Helical" evidence="8">
    <location>
        <begin position="524"/>
        <end position="545"/>
    </location>
</feature>
<protein>
    <recommendedName>
        <fullName evidence="9">PGG domain-containing protein</fullName>
    </recommendedName>
</protein>
<keyword evidence="2 8" id="KW-0812">Transmembrane</keyword>
<evidence type="ECO:0000259" key="9">
    <source>
        <dbReference type="Pfam" id="PF13962"/>
    </source>
</evidence>
<name>A0ABR0QE85_GOSAR</name>
<dbReference type="InterPro" id="IPR002110">
    <property type="entry name" value="Ankyrin_rpt"/>
</dbReference>
<reference evidence="10 11" key="1">
    <citation type="submission" date="2023-03" db="EMBL/GenBank/DDBJ databases">
        <title>WGS of Gossypium arboreum.</title>
        <authorList>
            <person name="Yu D."/>
        </authorList>
    </citation>
    <scope>NUCLEOTIDE SEQUENCE [LARGE SCALE GENOMIC DNA]</scope>
    <source>
        <tissue evidence="10">Leaf</tissue>
    </source>
</reference>
<feature type="transmembrane region" description="Helical" evidence="8">
    <location>
        <begin position="551"/>
        <end position="568"/>
    </location>
</feature>
<evidence type="ECO:0000256" key="3">
    <source>
        <dbReference type="ARBA" id="ARBA00022737"/>
    </source>
</evidence>
<proteinExistence type="predicted"/>
<feature type="transmembrane region" description="Helical" evidence="8">
    <location>
        <begin position="436"/>
        <end position="456"/>
    </location>
</feature>
<feature type="repeat" description="ANK" evidence="7">
    <location>
        <begin position="251"/>
        <end position="273"/>
    </location>
</feature>
<keyword evidence="3" id="KW-0677">Repeat</keyword>
<dbReference type="PANTHER" id="PTHR24186:SF53">
    <property type="entry name" value="PGG DOMAIN-CONTAINING PROTEIN"/>
    <property type="match status" value="1"/>
</dbReference>
<dbReference type="SMART" id="SM00248">
    <property type="entry name" value="ANK"/>
    <property type="match status" value="6"/>
</dbReference>
<feature type="repeat" description="ANK" evidence="7">
    <location>
        <begin position="99"/>
        <end position="131"/>
    </location>
</feature>
<dbReference type="PROSITE" id="PS50297">
    <property type="entry name" value="ANK_REP_REGION"/>
    <property type="match status" value="4"/>
</dbReference>
<dbReference type="SUPFAM" id="SSF48403">
    <property type="entry name" value="Ankyrin repeat"/>
    <property type="match status" value="1"/>
</dbReference>
<evidence type="ECO:0000256" key="8">
    <source>
        <dbReference type="SAM" id="Phobius"/>
    </source>
</evidence>
<gene>
    <name evidence="10" type="ORF">PVK06_013321</name>
</gene>